<dbReference type="OrthoDB" id="10256198at2759"/>
<accession>A0A0U5G3I0</accession>
<evidence type="ECO:0000256" key="3">
    <source>
        <dbReference type="ARBA" id="ARBA00023052"/>
    </source>
</evidence>
<organism evidence="5 6">
    <name type="scientific">Aspergillus calidoustus</name>
    <dbReference type="NCBI Taxonomy" id="454130"/>
    <lineage>
        <taxon>Eukaryota</taxon>
        <taxon>Fungi</taxon>
        <taxon>Dikarya</taxon>
        <taxon>Ascomycota</taxon>
        <taxon>Pezizomycotina</taxon>
        <taxon>Eurotiomycetes</taxon>
        <taxon>Eurotiomycetidae</taxon>
        <taxon>Eurotiales</taxon>
        <taxon>Aspergillaceae</taxon>
        <taxon>Aspergillus</taxon>
        <taxon>Aspergillus subgen. Nidulantes</taxon>
    </lineage>
</organism>
<comment type="cofactor">
    <cofactor evidence="1">
        <name>thiamine diphosphate</name>
        <dbReference type="ChEBI" id="CHEBI:58937"/>
    </cofactor>
</comment>
<dbReference type="Gene3D" id="3.40.50.970">
    <property type="match status" value="1"/>
</dbReference>
<evidence type="ECO:0000256" key="2">
    <source>
        <dbReference type="ARBA" id="ARBA00023002"/>
    </source>
</evidence>
<sequence>MSMIWQMETLADSLYKDRKIRGFCHLPCCPLLGHGKEYVQAGKGPLVYEYTTYRFAGHSMSDPGTAYRSRDELKTERANNPISSFRDKQIDWGVFTEDQAKSVDRSVREMTSKEVAEAEKSPESELKAEVLFQDIYVRGSELNQWRGRTIDETDYSGYSMNILV</sequence>
<dbReference type="InterPro" id="IPR029061">
    <property type="entry name" value="THDP-binding"/>
</dbReference>
<dbReference type="InterPro" id="IPR050642">
    <property type="entry name" value="PDH_E1_Alpha_Subunit"/>
</dbReference>
<gene>
    <name evidence="5" type="ORF">ASPCAL06571</name>
</gene>
<dbReference type="GO" id="GO:0004739">
    <property type="term" value="F:pyruvate dehydrogenase (acetyl-transferring) activity"/>
    <property type="evidence" value="ECO:0007669"/>
    <property type="project" value="TreeGrafter"/>
</dbReference>
<dbReference type="GO" id="GO:0006086">
    <property type="term" value="P:pyruvate decarboxylation to acetyl-CoA"/>
    <property type="evidence" value="ECO:0007669"/>
    <property type="project" value="TreeGrafter"/>
</dbReference>
<dbReference type="InterPro" id="IPR001017">
    <property type="entry name" value="DH_E1"/>
</dbReference>
<dbReference type="Pfam" id="PF00676">
    <property type="entry name" value="E1_dh"/>
    <property type="match status" value="1"/>
</dbReference>
<dbReference type="SUPFAM" id="SSF52518">
    <property type="entry name" value="Thiamin diphosphate-binding fold (THDP-binding)"/>
    <property type="match status" value="1"/>
</dbReference>
<evidence type="ECO:0000256" key="1">
    <source>
        <dbReference type="ARBA" id="ARBA00001964"/>
    </source>
</evidence>
<reference evidence="6" key="1">
    <citation type="journal article" date="2016" name="Genome Announc.">
        <title>Draft genome sequences of fungus Aspergillus calidoustus.</title>
        <authorList>
            <person name="Horn F."/>
            <person name="Linde J."/>
            <person name="Mattern D.J."/>
            <person name="Walther G."/>
            <person name="Guthke R."/>
            <person name="Scherlach K."/>
            <person name="Martin K."/>
            <person name="Brakhage A.A."/>
            <person name="Petzke L."/>
            <person name="Valiante V."/>
        </authorList>
    </citation>
    <scope>NUCLEOTIDE SEQUENCE [LARGE SCALE GENOMIC DNA]</scope>
    <source>
        <strain evidence="6">SF006504</strain>
    </source>
</reference>
<dbReference type="STRING" id="454130.A0A0U5G3I0"/>
<feature type="domain" description="Dehydrogenase E1 component" evidence="4">
    <location>
        <begin position="36"/>
        <end position="125"/>
    </location>
</feature>
<protein>
    <recommendedName>
        <fullName evidence="4">Dehydrogenase E1 component domain-containing protein</fullName>
    </recommendedName>
</protein>
<dbReference type="Proteomes" id="UP000054771">
    <property type="component" value="Unassembled WGS sequence"/>
</dbReference>
<name>A0A0U5G3I0_ASPCI</name>
<keyword evidence="2" id="KW-0560">Oxidoreductase</keyword>
<evidence type="ECO:0000259" key="4">
    <source>
        <dbReference type="Pfam" id="PF00676"/>
    </source>
</evidence>
<evidence type="ECO:0000313" key="6">
    <source>
        <dbReference type="Proteomes" id="UP000054771"/>
    </source>
</evidence>
<dbReference type="PANTHER" id="PTHR11516:SF60">
    <property type="entry name" value="PYRUVATE DEHYDROGENASE E1 COMPONENT SUBUNIT ALPHA"/>
    <property type="match status" value="1"/>
</dbReference>
<dbReference type="AlphaFoldDB" id="A0A0U5G3I0"/>
<keyword evidence="6" id="KW-1185">Reference proteome</keyword>
<keyword evidence="3" id="KW-0786">Thiamine pyrophosphate</keyword>
<evidence type="ECO:0000313" key="5">
    <source>
        <dbReference type="EMBL" id="CEL05453.1"/>
    </source>
</evidence>
<proteinExistence type="predicted"/>
<dbReference type="EMBL" id="CDMC01000005">
    <property type="protein sequence ID" value="CEL05453.1"/>
    <property type="molecule type" value="Genomic_DNA"/>
</dbReference>
<dbReference type="PANTHER" id="PTHR11516">
    <property type="entry name" value="PYRUVATE DEHYDROGENASE E1 COMPONENT, ALPHA SUBUNIT BACTERIAL AND ORGANELLAR"/>
    <property type="match status" value="1"/>
</dbReference>